<dbReference type="PANTHER" id="PTHR24291">
    <property type="entry name" value="CYTOCHROME P450 FAMILY 4"/>
    <property type="match status" value="1"/>
</dbReference>
<keyword evidence="5 7" id="KW-0408">Iron</keyword>
<dbReference type="GO" id="GO:0016705">
    <property type="term" value="F:oxidoreductase activity, acting on paired donors, with incorporation or reduction of molecular oxygen"/>
    <property type="evidence" value="ECO:0007669"/>
    <property type="project" value="InterPro"/>
</dbReference>
<evidence type="ECO:0000256" key="1">
    <source>
        <dbReference type="ARBA" id="ARBA00010617"/>
    </source>
</evidence>
<proteinExistence type="inferred from homology"/>
<dbReference type="InterPro" id="IPR036396">
    <property type="entry name" value="Cyt_P450_sf"/>
</dbReference>
<evidence type="ECO:0000256" key="4">
    <source>
        <dbReference type="ARBA" id="ARBA00023002"/>
    </source>
</evidence>
<evidence type="ECO:0000256" key="3">
    <source>
        <dbReference type="ARBA" id="ARBA00022723"/>
    </source>
</evidence>
<dbReference type="EMBL" id="VCKW01000233">
    <property type="protein sequence ID" value="TMQ91135.1"/>
    <property type="molecule type" value="Genomic_DNA"/>
</dbReference>
<dbReference type="GO" id="GO:0004497">
    <property type="term" value="F:monooxygenase activity"/>
    <property type="evidence" value="ECO:0007669"/>
    <property type="project" value="UniProtKB-KW"/>
</dbReference>
<dbReference type="InterPro" id="IPR001128">
    <property type="entry name" value="Cyt_P450"/>
</dbReference>
<keyword evidence="4 8" id="KW-0560">Oxidoreductase</keyword>
<dbReference type="GO" id="GO:0005506">
    <property type="term" value="F:iron ion binding"/>
    <property type="evidence" value="ECO:0007669"/>
    <property type="project" value="InterPro"/>
</dbReference>
<dbReference type="AlphaFoldDB" id="A0A5C4J2X8"/>
<dbReference type="PRINTS" id="PR00385">
    <property type="entry name" value="P450"/>
</dbReference>
<evidence type="ECO:0000256" key="9">
    <source>
        <dbReference type="SAM" id="MobiDB-lite"/>
    </source>
</evidence>
<evidence type="ECO:0000256" key="5">
    <source>
        <dbReference type="ARBA" id="ARBA00023004"/>
    </source>
</evidence>
<dbReference type="Gene3D" id="1.10.630.10">
    <property type="entry name" value="Cytochrome P450"/>
    <property type="match status" value="1"/>
</dbReference>
<evidence type="ECO:0000256" key="7">
    <source>
        <dbReference type="PIRSR" id="PIRSR602401-1"/>
    </source>
</evidence>
<dbReference type="InterPro" id="IPR050196">
    <property type="entry name" value="Cytochrome_P450_Monoox"/>
</dbReference>
<dbReference type="Proteomes" id="UP000309174">
    <property type="component" value="Unassembled WGS sequence"/>
</dbReference>
<keyword evidence="2 7" id="KW-0349">Heme</keyword>
<sequence length="501" mass="55556">MPNVSPAVSGGRRTGTTPRRRSPRRWPWRTRTTPCALPTRSPLWLTSAEPWQASPAYGVGIYGGGMRLLTYQRSVAGPRAGVEAAQWWGRMARDPLGTYGALARRYGDAVQVPFGMRRSFFLLSRPEHAEHVLVANQANYVKAFTYRPLRVFLGDGLLTSEGETWRRHRRLVQPVFAQRHIVAYAPQMVESTRGAVERWPDGVLLDAAEQLRRLTLDVVGRALFGSELAGEAARTGRSLEALQRAAKIGTFLPRVAARRGLYTRMPWLKDGIAHLDGMVETVVKGSGGELLDLLKESGGLSEDELRDEVLTLLLAGHETTAASMAWTFVLLSRYPAARERLEGEVDEVLGGRDPQADDVDRLPWTRAVLSEAMRLYPPAWTIERDAVEDDDVAGVRIPAGSTLAVPPYLLHRNAEFWPNPEGFQPERFMGESERPRYAYLPFGGGKRICVGAGFAMLEATLMLATISRTHRLDLAPGMTVPGRAEVTYRPAGPVPMRVSRR</sequence>
<comment type="cofactor">
    <cofactor evidence="7">
        <name>heme</name>
        <dbReference type="ChEBI" id="CHEBI:30413"/>
    </cofactor>
</comment>
<evidence type="ECO:0000256" key="8">
    <source>
        <dbReference type="RuleBase" id="RU000461"/>
    </source>
</evidence>
<evidence type="ECO:0000313" key="10">
    <source>
        <dbReference type="EMBL" id="TMQ91135.1"/>
    </source>
</evidence>
<comment type="similarity">
    <text evidence="1 8">Belongs to the cytochrome P450 family.</text>
</comment>
<dbReference type="GO" id="GO:0020037">
    <property type="term" value="F:heme binding"/>
    <property type="evidence" value="ECO:0007669"/>
    <property type="project" value="InterPro"/>
</dbReference>
<dbReference type="PANTHER" id="PTHR24291:SF50">
    <property type="entry name" value="BIFUNCTIONAL ALBAFLAVENONE MONOOXYGENASE_TERPENE SYNTHASE"/>
    <property type="match status" value="1"/>
</dbReference>
<evidence type="ECO:0000256" key="2">
    <source>
        <dbReference type="ARBA" id="ARBA00022617"/>
    </source>
</evidence>
<feature type="region of interest" description="Disordered" evidence="9">
    <location>
        <begin position="1"/>
        <end position="31"/>
    </location>
</feature>
<gene>
    <name evidence="10" type="ORF">ETD83_32255</name>
</gene>
<evidence type="ECO:0000256" key="6">
    <source>
        <dbReference type="ARBA" id="ARBA00023033"/>
    </source>
</evidence>
<feature type="binding site" description="axial binding residue" evidence="7">
    <location>
        <position position="449"/>
    </location>
    <ligand>
        <name>heme</name>
        <dbReference type="ChEBI" id="CHEBI:30413"/>
    </ligand>
    <ligandPart>
        <name>Fe</name>
        <dbReference type="ChEBI" id="CHEBI:18248"/>
    </ligandPart>
</feature>
<dbReference type="PRINTS" id="PR00463">
    <property type="entry name" value="EP450I"/>
</dbReference>
<comment type="caution">
    <text evidence="10">The sequence shown here is derived from an EMBL/GenBank/DDBJ whole genome shotgun (WGS) entry which is preliminary data.</text>
</comment>
<dbReference type="Pfam" id="PF00067">
    <property type="entry name" value="p450"/>
    <property type="match status" value="2"/>
</dbReference>
<evidence type="ECO:0000313" key="11">
    <source>
        <dbReference type="Proteomes" id="UP000309174"/>
    </source>
</evidence>
<dbReference type="InterPro" id="IPR002401">
    <property type="entry name" value="Cyt_P450_E_grp-I"/>
</dbReference>
<organism evidence="10 11">
    <name type="scientific">Actinomadura soli</name>
    <dbReference type="NCBI Taxonomy" id="2508997"/>
    <lineage>
        <taxon>Bacteria</taxon>
        <taxon>Bacillati</taxon>
        <taxon>Actinomycetota</taxon>
        <taxon>Actinomycetes</taxon>
        <taxon>Streptosporangiales</taxon>
        <taxon>Thermomonosporaceae</taxon>
        <taxon>Actinomadura</taxon>
    </lineage>
</organism>
<dbReference type="OrthoDB" id="3217230at2"/>
<keyword evidence="3 7" id="KW-0479">Metal-binding</keyword>
<accession>A0A5C4J2X8</accession>
<reference evidence="10 11" key="1">
    <citation type="submission" date="2019-05" db="EMBL/GenBank/DDBJ databases">
        <title>Draft genome sequence of Actinomadura sp. 14C53.</title>
        <authorList>
            <person name="Saricaoglu S."/>
            <person name="Isik K."/>
        </authorList>
    </citation>
    <scope>NUCLEOTIDE SEQUENCE [LARGE SCALE GENOMIC DNA]</scope>
    <source>
        <strain evidence="10 11">14C53</strain>
    </source>
</reference>
<dbReference type="InterPro" id="IPR017972">
    <property type="entry name" value="Cyt_P450_CS"/>
</dbReference>
<dbReference type="PROSITE" id="PS00086">
    <property type="entry name" value="CYTOCHROME_P450"/>
    <property type="match status" value="1"/>
</dbReference>
<name>A0A5C4J2X8_9ACTN</name>
<protein>
    <submittedName>
        <fullName evidence="10">Cytochrome P450</fullName>
    </submittedName>
</protein>
<feature type="compositionally biased region" description="Basic residues" evidence="9">
    <location>
        <begin position="18"/>
        <end position="28"/>
    </location>
</feature>
<keyword evidence="6 8" id="KW-0503">Monooxygenase</keyword>
<keyword evidence="11" id="KW-1185">Reference proteome</keyword>
<dbReference type="SUPFAM" id="SSF48264">
    <property type="entry name" value="Cytochrome P450"/>
    <property type="match status" value="1"/>
</dbReference>